<feature type="transmembrane region" description="Helical" evidence="2">
    <location>
        <begin position="177"/>
        <end position="198"/>
    </location>
</feature>
<proteinExistence type="predicted"/>
<feature type="transmembrane region" description="Helical" evidence="2">
    <location>
        <begin position="270"/>
        <end position="294"/>
    </location>
</feature>
<feature type="region of interest" description="Disordered" evidence="1">
    <location>
        <begin position="309"/>
        <end position="328"/>
    </location>
</feature>
<dbReference type="STRING" id="945553.A0A0D2LLJ2"/>
<protein>
    <submittedName>
        <fullName evidence="3">Uncharacterized protein</fullName>
    </submittedName>
</protein>
<feature type="transmembrane region" description="Helical" evidence="2">
    <location>
        <begin position="9"/>
        <end position="30"/>
    </location>
</feature>
<gene>
    <name evidence="3" type="ORF">HYPSUDRAFT_128746</name>
</gene>
<accession>A0A0D2LLJ2</accession>
<reference evidence="4" key="1">
    <citation type="submission" date="2014-04" db="EMBL/GenBank/DDBJ databases">
        <title>Evolutionary Origins and Diversification of the Mycorrhizal Mutualists.</title>
        <authorList>
            <consortium name="DOE Joint Genome Institute"/>
            <consortium name="Mycorrhizal Genomics Consortium"/>
            <person name="Kohler A."/>
            <person name="Kuo A."/>
            <person name="Nagy L.G."/>
            <person name="Floudas D."/>
            <person name="Copeland A."/>
            <person name="Barry K.W."/>
            <person name="Cichocki N."/>
            <person name="Veneault-Fourrey C."/>
            <person name="LaButti K."/>
            <person name="Lindquist E.A."/>
            <person name="Lipzen A."/>
            <person name="Lundell T."/>
            <person name="Morin E."/>
            <person name="Murat C."/>
            <person name="Riley R."/>
            <person name="Ohm R."/>
            <person name="Sun H."/>
            <person name="Tunlid A."/>
            <person name="Henrissat B."/>
            <person name="Grigoriev I.V."/>
            <person name="Hibbett D.S."/>
            <person name="Martin F."/>
        </authorList>
    </citation>
    <scope>NUCLEOTIDE SEQUENCE [LARGE SCALE GENOMIC DNA]</scope>
    <source>
        <strain evidence="4">FD-334 SS-4</strain>
    </source>
</reference>
<feature type="transmembrane region" description="Helical" evidence="2">
    <location>
        <begin position="50"/>
        <end position="72"/>
    </location>
</feature>
<dbReference type="OMA" id="SVQQDWF"/>
<dbReference type="OrthoDB" id="2384193at2759"/>
<keyword evidence="4" id="KW-1185">Reference proteome</keyword>
<evidence type="ECO:0000313" key="4">
    <source>
        <dbReference type="Proteomes" id="UP000054270"/>
    </source>
</evidence>
<keyword evidence="2" id="KW-1133">Transmembrane helix</keyword>
<sequence length="476" mass="54159">MSHTSPASYLVWSIITAVLGAFLIFHLWSFDRFKCLRWNSGAGSGTFKRVMTYSYLVTIPMVFTFAIGNTIIKYREGFILHPTLGIIPKPYQLWDQHSRATIFPFMLLFSIGWSFEMVTHLEELCFWLFLINSGSGQQNWFRSLYFRIWVVGSALAVVYMPLVTILTRSDPLKSEAFTFLAGSLGSLSLTLWFTPILWTFPTFLNNLRVEGVDVATIVRLTKFSELNLHDPDTGFQTIRVVFRYLFTLPLLILGADGVRPHTHINESMMWTDFLVMIAGFGCCISSGITLVIFFPRSIEGEIAARDEARERRRTKSMGNSTGAADAESIHRQTSSYGGTYLLTASPIKKPYDLQSMDDINDTIPYQAAKDTWDEDESRDIPAELPPMVPNRRKLGRDIEMARVESLTETNLSMHNFRESNVNPMISNFTSPIGKTIISSTRFTPARNPRLMYFFTDFAQGSSAEDRNGSRLTFNRR</sequence>
<dbReference type="AlphaFoldDB" id="A0A0D2LLJ2"/>
<dbReference type="EMBL" id="KN817520">
    <property type="protein sequence ID" value="KJA28832.1"/>
    <property type="molecule type" value="Genomic_DNA"/>
</dbReference>
<feature type="transmembrane region" description="Helical" evidence="2">
    <location>
        <begin position="241"/>
        <end position="258"/>
    </location>
</feature>
<keyword evidence="2" id="KW-0812">Transmembrane</keyword>
<organism evidence="3 4">
    <name type="scientific">Hypholoma sublateritium (strain FD-334 SS-4)</name>
    <dbReference type="NCBI Taxonomy" id="945553"/>
    <lineage>
        <taxon>Eukaryota</taxon>
        <taxon>Fungi</taxon>
        <taxon>Dikarya</taxon>
        <taxon>Basidiomycota</taxon>
        <taxon>Agaricomycotina</taxon>
        <taxon>Agaricomycetes</taxon>
        <taxon>Agaricomycetidae</taxon>
        <taxon>Agaricales</taxon>
        <taxon>Agaricineae</taxon>
        <taxon>Strophariaceae</taxon>
        <taxon>Hypholoma</taxon>
    </lineage>
</organism>
<dbReference type="Proteomes" id="UP000054270">
    <property type="component" value="Unassembled WGS sequence"/>
</dbReference>
<evidence type="ECO:0000256" key="1">
    <source>
        <dbReference type="SAM" id="MobiDB-lite"/>
    </source>
</evidence>
<evidence type="ECO:0000313" key="3">
    <source>
        <dbReference type="EMBL" id="KJA28832.1"/>
    </source>
</evidence>
<evidence type="ECO:0000256" key="2">
    <source>
        <dbReference type="SAM" id="Phobius"/>
    </source>
</evidence>
<name>A0A0D2LLJ2_HYPSF</name>
<feature type="transmembrane region" description="Helical" evidence="2">
    <location>
        <begin position="105"/>
        <end position="132"/>
    </location>
</feature>
<feature type="transmembrane region" description="Helical" evidence="2">
    <location>
        <begin position="144"/>
        <end position="165"/>
    </location>
</feature>
<keyword evidence="2" id="KW-0472">Membrane</keyword>